<feature type="region of interest" description="Disordered" evidence="2">
    <location>
        <begin position="1"/>
        <end position="62"/>
    </location>
</feature>
<keyword evidence="4" id="KW-1185">Reference proteome</keyword>
<keyword evidence="1" id="KW-0175">Coiled coil</keyword>
<protein>
    <submittedName>
        <fullName evidence="3">Uncharacterized protein</fullName>
    </submittedName>
</protein>
<feature type="non-terminal residue" evidence="3">
    <location>
        <position position="265"/>
    </location>
</feature>
<sequence>MNRHSQPQFGDDYVSSPLANGSPRTSQAGTPPGHRTSTPPPVNARNSQPPVAKNLPKQPQTRFSVNSNLMNYSMPKDEKAACNRWEWAGRRMISSAILNISFRALCRAGHSGLRIAPMDRSNTKALEIELTRHIINLEDKKEIPAHSPPQKVVIHGGESSTRIRQLESQVESLTLQTVKLQRVNRLLKIDADNLIKEKTKGLEEQIAGLTLQNVRLQRANRLLLDELEDRTREVNQIREDAIIKMNAVGPEYEYLVQMVNLLHRQ</sequence>
<reference evidence="3 4" key="1">
    <citation type="journal article" date="2018" name="New Phytol.">
        <title>Phylogenomics of Endogonaceae and evolution of mycorrhizas within Mucoromycota.</title>
        <authorList>
            <person name="Chang Y."/>
            <person name="Desiro A."/>
            <person name="Na H."/>
            <person name="Sandor L."/>
            <person name="Lipzen A."/>
            <person name="Clum A."/>
            <person name="Barry K."/>
            <person name="Grigoriev I.V."/>
            <person name="Martin F.M."/>
            <person name="Stajich J.E."/>
            <person name="Smith M.E."/>
            <person name="Bonito G."/>
            <person name="Spatafora J.W."/>
        </authorList>
    </citation>
    <scope>NUCLEOTIDE SEQUENCE [LARGE SCALE GENOMIC DNA]</scope>
    <source>
        <strain evidence="3 4">GMNB39</strain>
    </source>
</reference>
<evidence type="ECO:0000313" key="3">
    <source>
        <dbReference type="EMBL" id="RUP50183.1"/>
    </source>
</evidence>
<name>A0A433DH41_9FUNG</name>
<organism evidence="3 4">
    <name type="scientific">Jimgerdemannia flammicorona</name>
    <dbReference type="NCBI Taxonomy" id="994334"/>
    <lineage>
        <taxon>Eukaryota</taxon>
        <taxon>Fungi</taxon>
        <taxon>Fungi incertae sedis</taxon>
        <taxon>Mucoromycota</taxon>
        <taxon>Mucoromycotina</taxon>
        <taxon>Endogonomycetes</taxon>
        <taxon>Endogonales</taxon>
        <taxon>Endogonaceae</taxon>
        <taxon>Jimgerdemannia</taxon>
    </lineage>
</organism>
<gene>
    <name evidence="3" type="ORF">BC936DRAFT_140036</name>
</gene>
<dbReference type="Proteomes" id="UP000268093">
    <property type="component" value="Unassembled WGS sequence"/>
</dbReference>
<feature type="compositionally biased region" description="Polar residues" evidence="2">
    <location>
        <begin position="17"/>
        <end position="29"/>
    </location>
</feature>
<feature type="coiled-coil region" evidence="1">
    <location>
        <begin position="163"/>
        <end position="244"/>
    </location>
</feature>
<dbReference type="OrthoDB" id="2265577at2759"/>
<evidence type="ECO:0000313" key="4">
    <source>
        <dbReference type="Proteomes" id="UP000268093"/>
    </source>
</evidence>
<evidence type="ECO:0000256" key="2">
    <source>
        <dbReference type="SAM" id="MobiDB-lite"/>
    </source>
</evidence>
<dbReference type="AlphaFoldDB" id="A0A433DH41"/>
<evidence type="ECO:0000256" key="1">
    <source>
        <dbReference type="SAM" id="Coils"/>
    </source>
</evidence>
<comment type="caution">
    <text evidence="3">The sequence shown here is derived from an EMBL/GenBank/DDBJ whole genome shotgun (WGS) entry which is preliminary data.</text>
</comment>
<proteinExistence type="predicted"/>
<dbReference type="EMBL" id="RBNI01001632">
    <property type="protein sequence ID" value="RUP50183.1"/>
    <property type="molecule type" value="Genomic_DNA"/>
</dbReference>
<accession>A0A433DH41</accession>